<name>A0A8S9VBU0_PHYIN</name>
<dbReference type="AlphaFoldDB" id="A0A8S9VBU0"/>
<gene>
    <name evidence="1" type="ORF">GN958_ATG00342</name>
</gene>
<dbReference type="Proteomes" id="UP000704712">
    <property type="component" value="Unassembled WGS sequence"/>
</dbReference>
<accession>A0A8S9VBU0</accession>
<dbReference type="PANTHER" id="PTHR11063:SF8">
    <property type="entry name" value="DELTA-1-PYRROLINE-5-CARBOXYLATE SYNTHASE"/>
    <property type="match status" value="1"/>
</dbReference>
<dbReference type="Gene3D" id="3.40.605.10">
    <property type="entry name" value="Aldehyde Dehydrogenase, Chain A, domain 1"/>
    <property type="match status" value="1"/>
</dbReference>
<reference evidence="1" key="1">
    <citation type="submission" date="2020-03" db="EMBL/GenBank/DDBJ databases">
        <title>Hybrid Assembly of Korean Phytophthora infestans isolates.</title>
        <authorList>
            <person name="Prokchorchik M."/>
            <person name="Lee Y."/>
            <person name="Seo J."/>
            <person name="Cho J.-H."/>
            <person name="Park Y.-E."/>
            <person name="Jang D.-C."/>
            <person name="Im J.-S."/>
            <person name="Choi J.-G."/>
            <person name="Park H.-J."/>
            <person name="Lee G.-B."/>
            <person name="Lee Y.-G."/>
            <person name="Hong S.-Y."/>
            <person name="Cho K."/>
            <person name="Sohn K.H."/>
        </authorList>
    </citation>
    <scope>NUCLEOTIDE SEQUENCE</scope>
    <source>
        <strain evidence="1">KR_2_A2</strain>
    </source>
</reference>
<dbReference type="InterPro" id="IPR016161">
    <property type="entry name" value="Ald_DH/histidinol_DH"/>
</dbReference>
<evidence type="ECO:0000313" key="2">
    <source>
        <dbReference type="Proteomes" id="UP000704712"/>
    </source>
</evidence>
<dbReference type="InterPro" id="IPR016162">
    <property type="entry name" value="Ald_DH_N"/>
</dbReference>
<proteinExistence type="predicted"/>
<dbReference type="SUPFAM" id="SSF53720">
    <property type="entry name" value="ALDH-like"/>
    <property type="match status" value="1"/>
</dbReference>
<evidence type="ECO:0000313" key="1">
    <source>
        <dbReference type="EMBL" id="KAF4150470.1"/>
    </source>
</evidence>
<dbReference type="GO" id="GO:0004350">
    <property type="term" value="F:glutamate-5-semialdehyde dehydrogenase activity"/>
    <property type="evidence" value="ECO:0007669"/>
    <property type="project" value="TreeGrafter"/>
</dbReference>
<dbReference type="EMBL" id="JAACNO010000056">
    <property type="protein sequence ID" value="KAF4150470.1"/>
    <property type="molecule type" value="Genomic_DNA"/>
</dbReference>
<evidence type="ECO:0008006" key="3">
    <source>
        <dbReference type="Google" id="ProtNLM"/>
    </source>
</evidence>
<protein>
    <recommendedName>
        <fullName evidence="3">Gamma-glutamyl phosphate reductase</fullName>
    </recommendedName>
</protein>
<comment type="caution">
    <text evidence="1">The sequence shown here is derived from an EMBL/GenBank/DDBJ whole genome shotgun (WGS) entry which is preliminary data.</text>
</comment>
<dbReference type="PANTHER" id="PTHR11063">
    <property type="entry name" value="GLUTAMATE SEMIALDEHYDE DEHYDROGENASE"/>
    <property type="match status" value="1"/>
</dbReference>
<organism evidence="1 2">
    <name type="scientific">Phytophthora infestans</name>
    <name type="common">Potato late blight agent</name>
    <name type="synonym">Botrytis infestans</name>
    <dbReference type="NCBI Taxonomy" id="4787"/>
    <lineage>
        <taxon>Eukaryota</taxon>
        <taxon>Sar</taxon>
        <taxon>Stramenopiles</taxon>
        <taxon>Oomycota</taxon>
        <taxon>Peronosporomycetes</taxon>
        <taxon>Peronosporales</taxon>
        <taxon>Peronosporaceae</taxon>
        <taxon>Phytophthora</taxon>
    </lineage>
</organism>
<sequence>MIPKLLELVVAPMDKENDYVGASPDGTVFTTRSLCWWAARLLIQKWREPPSQPGGKVISVSCPENNSIKIVEVERMAMPGLVEGATVVTGGTQGVTVVTKGVEEPEDDVVALNPAELEQDSNVIVSLHSSDPTLTSLEELTLPTAAVLDDGEKGPTMLETLNTAVATQSATDATAAEPFQLMVDSACVLHNTSPRFAGGYRFGLGAEVGISTGRIHGRGPLGVEGLNPSTPRHHQTTSKDVKLPYEKVLPTRKDDEQWTGMMLDCRERSFNQTYRYAGGDRRRLKRLKCVWISSNQADLHLGKLQLLISSPVSTM</sequence>